<dbReference type="KEGG" id="nin:NADRNF5_0308"/>
<accession>A0A0D5BZW5</accession>
<evidence type="ECO:0000256" key="2">
    <source>
        <dbReference type="ARBA" id="ARBA00006205"/>
    </source>
</evidence>
<reference evidence="9 10" key="2">
    <citation type="journal article" date="2016" name="ISME J.">
        <title>Physiological and genomic characterization of two novel marine thaumarchaeal strains indicates niche differentiation.</title>
        <authorList>
            <person name="Bayer B."/>
            <person name="Vojvoda J."/>
            <person name="Offre P."/>
            <person name="Alves R.J."/>
            <person name="Elisabeth N.H."/>
            <person name="Garcia J.A."/>
            <person name="Volland J.M."/>
            <person name="Srivastava A."/>
            <person name="Schleper C."/>
            <person name="Herndl G.J."/>
        </authorList>
    </citation>
    <scope>NUCLEOTIDE SEQUENCE [LARGE SCALE GENOMIC DNA]</scope>
    <source>
        <strain evidence="9 10">NF5</strain>
    </source>
</reference>
<keyword evidence="5 7" id="KW-0315">Glutamine amidotransferase</keyword>
<dbReference type="STRING" id="1580092.NADRNF5_0308"/>
<dbReference type="AlphaFoldDB" id="A0A0D5BZW5"/>
<name>A0A0D5BZW5_9ARCH</name>
<protein>
    <recommendedName>
        <fullName evidence="3 7">Probable cobyric acid synthase</fullName>
    </recommendedName>
</protein>
<dbReference type="InterPro" id="IPR027417">
    <property type="entry name" value="P-loop_NTPase"/>
</dbReference>
<dbReference type="SUPFAM" id="SSF52540">
    <property type="entry name" value="P-loop containing nucleoside triphosphate hydrolases"/>
    <property type="match status" value="1"/>
</dbReference>
<dbReference type="GO" id="GO:0003824">
    <property type="term" value="F:catalytic activity"/>
    <property type="evidence" value="ECO:0007669"/>
    <property type="project" value="InterPro"/>
</dbReference>
<comment type="caution">
    <text evidence="7">Lacks conserved residue(s) required for the propagation of feature annotation.</text>
</comment>
<dbReference type="GO" id="GO:0015420">
    <property type="term" value="F:ABC-type vitamin B12 transporter activity"/>
    <property type="evidence" value="ECO:0007669"/>
    <property type="project" value="UniProtKB-UniRule"/>
</dbReference>
<dbReference type="UniPathway" id="UPA00148"/>
<dbReference type="NCBIfam" id="NF001989">
    <property type="entry name" value="PRK00784.1"/>
    <property type="match status" value="1"/>
</dbReference>
<evidence type="ECO:0000256" key="7">
    <source>
        <dbReference type="HAMAP-Rule" id="MF_00028"/>
    </source>
</evidence>
<proteinExistence type="inferred from homology"/>
<dbReference type="OrthoDB" id="53136at2157"/>
<evidence type="ECO:0000256" key="1">
    <source>
        <dbReference type="ARBA" id="ARBA00004953"/>
    </source>
</evidence>
<feature type="domain" description="CobQ/CobB/MinD/ParA nucleotide binding" evidence="8">
    <location>
        <begin position="4"/>
        <end position="226"/>
    </location>
</feature>
<dbReference type="Pfam" id="PF01656">
    <property type="entry name" value="CbiA"/>
    <property type="match status" value="1"/>
</dbReference>
<evidence type="ECO:0000256" key="4">
    <source>
        <dbReference type="ARBA" id="ARBA00022573"/>
    </source>
</evidence>
<dbReference type="EMBL" id="CP011070">
    <property type="protein sequence ID" value="AJW70006.1"/>
    <property type="molecule type" value="Genomic_DNA"/>
</dbReference>
<dbReference type="Gene3D" id="3.40.50.300">
    <property type="entry name" value="P-loop containing nucleotide triphosphate hydrolases"/>
    <property type="match status" value="1"/>
</dbReference>
<evidence type="ECO:0000256" key="5">
    <source>
        <dbReference type="ARBA" id="ARBA00022962"/>
    </source>
</evidence>
<dbReference type="HOGENOM" id="CLU_019250_0_0_2"/>
<dbReference type="GeneID" id="24819554"/>
<sequence>MKSLMIQGTSSGAGKTTLVAALCRIFSDKGFSVAPFKSQNMSNFAYITPTFEISRAQAIQAIAARCEISPDLNPILLKPLGNYNSLVYLNGKRFKKMHAKDYYEKFVNAEGIKIATKSLKSLQKKFDLVILEGAGSPAEINLQKFDIANMRIAQKADASVLLVSDIDKGGSFASLVGTMALIDKKYRQLVKGFIFNKFRGDINVLKPGFKKLKNLTKIPVVGTIPLITLDLPEEDSLNAKPKNIAWTRKNLSKIDIELDRLAKIVKSNMDIKSIEKMIQ</sequence>
<comment type="similarity">
    <text evidence="2 7">Belongs to the CobB/CobQ family. CobQ subfamily.</text>
</comment>
<keyword evidence="4 7" id="KW-0169">Cobalamin biosynthesis</keyword>
<dbReference type="PANTHER" id="PTHR21343">
    <property type="entry name" value="DETHIOBIOTIN SYNTHETASE"/>
    <property type="match status" value="1"/>
</dbReference>
<dbReference type="HAMAP" id="MF_00028">
    <property type="entry name" value="CobQ"/>
    <property type="match status" value="1"/>
</dbReference>
<gene>
    <name evidence="7 9" type="primary">cobQ</name>
    <name evidence="9" type="ORF">NADRNF5_0308</name>
</gene>
<evidence type="ECO:0000256" key="3">
    <source>
        <dbReference type="ARBA" id="ARBA00014921"/>
    </source>
</evidence>
<evidence type="ECO:0000256" key="6">
    <source>
        <dbReference type="ARBA" id="ARBA00025166"/>
    </source>
</evidence>
<dbReference type="InterPro" id="IPR004459">
    <property type="entry name" value="CobQ_synth"/>
</dbReference>
<keyword evidence="10" id="KW-1185">Reference proteome</keyword>
<evidence type="ECO:0000259" key="8">
    <source>
        <dbReference type="Pfam" id="PF01656"/>
    </source>
</evidence>
<dbReference type="PANTHER" id="PTHR21343:SF1">
    <property type="entry name" value="COBYRIC ACID SYNTHASE"/>
    <property type="match status" value="1"/>
</dbReference>
<evidence type="ECO:0000313" key="9">
    <source>
        <dbReference type="EMBL" id="AJW70006.1"/>
    </source>
</evidence>
<dbReference type="InterPro" id="IPR002586">
    <property type="entry name" value="CobQ/CobB/MinD/ParA_Nub-bd_dom"/>
</dbReference>
<evidence type="ECO:0000313" key="10">
    <source>
        <dbReference type="Proteomes" id="UP000032408"/>
    </source>
</evidence>
<dbReference type="RefSeq" id="WP_048114943.1">
    <property type="nucleotide sequence ID" value="NZ_CP011070.1"/>
</dbReference>
<comment type="pathway">
    <text evidence="1 7">Cofactor biosynthesis; adenosylcobalamin biosynthesis.</text>
</comment>
<dbReference type="GO" id="GO:0009236">
    <property type="term" value="P:cobalamin biosynthetic process"/>
    <property type="evidence" value="ECO:0007669"/>
    <property type="project" value="UniProtKB-UniRule"/>
</dbReference>
<organism evidence="9 10">
    <name type="scientific">Nitrosopumilus adriaticus</name>
    <dbReference type="NCBI Taxonomy" id="1580092"/>
    <lineage>
        <taxon>Archaea</taxon>
        <taxon>Nitrososphaerota</taxon>
        <taxon>Nitrososphaeria</taxon>
        <taxon>Nitrosopumilales</taxon>
        <taxon>Nitrosopumilaceae</taxon>
        <taxon>Nitrosopumilus</taxon>
    </lineage>
</organism>
<dbReference type="Proteomes" id="UP000032408">
    <property type="component" value="Chromosome"/>
</dbReference>
<reference evidence="10" key="1">
    <citation type="submission" date="2015-03" db="EMBL/GenBank/DDBJ databases">
        <title>Characterization of two novel Thaumarchaeota isolated from the Northern Adriatic Sea.</title>
        <authorList>
            <person name="Bayer B."/>
            <person name="Vojvoda J."/>
            <person name="Offre P."/>
            <person name="Srivastava A."/>
            <person name="Elisabeth N."/>
            <person name="Garcia J.A.L."/>
            <person name="Schleper C."/>
            <person name="Herndl G.J."/>
        </authorList>
    </citation>
    <scope>NUCLEOTIDE SEQUENCE [LARGE SCALE GENOMIC DNA]</scope>
    <source>
        <strain evidence="10">NF5</strain>
    </source>
</reference>
<comment type="function">
    <text evidence="6 7">Catalyzes amidations at positions B, D, E, and G on adenosylcobyrinic A,C-diamide. NH(2) groups are provided by glutamine, and one molecule of ATP is hydrogenolyzed for each amidation.</text>
</comment>